<comment type="caution">
    <text evidence="1">The sequence shown here is derived from an EMBL/GenBank/DDBJ whole genome shotgun (WGS) entry which is preliminary data.</text>
</comment>
<protein>
    <submittedName>
        <fullName evidence="1">Anaerobic ribonucleoside-triphosphate reductase activating protein</fullName>
    </submittedName>
</protein>
<proteinExistence type="predicted"/>
<gene>
    <name evidence="1" type="ORF">B1199_12935</name>
</gene>
<dbReference type="InterPro" id="IPR014191">
    <property type="entry name" value="Anaer_RNR_activator"/>
</dbReference>
<dbReference type="InterPro" id="IPR013785">
    <property type="entry name" value="Aldolase_TIM"/>
</dbReference>
<dbReference type="NCBIfam" id="TIGR02826">
    <property type="entry name" value="RNR_activ_nrdG3"/>
    <property type="match status" value="1"/>
</dbReference>
<dbReference type="RefSeq" id="WP_086744541.1">
    <property type="nucleotide sequence ID" value="NZ_MWPV01000004.1"/>
</dbReference>
<dbReference type="AlphaFoldDB" id="A0A244CNE1"/>
<reference evidence="1 2" key="1">
    <citation type="submission" date="2017-02" db="EMBL/GenBank/DDBJ databases">
        <title>Pseudoalteromonas ulvae TC14 Genome.</title>
        <authorList>
            <person name="Molmeret M."/>
        </authorList>
    </citation>
    <scope>NUCLEOTIDE SEQUENCE [LARGE SCALE GENOMIC DNA]</scope>
    <source>
        <strain evidence="1">TC14</strain>
    </source>
</reference>
<organism evidence="1 2">
    <name type="scientific">Pseudoalteromonas ulvae</name>
    <dbReference type="NCBI Taxonomy" id="107327"/>
    <lineage>
        <taxon>Bacteria</taxon>
        <taxon>Pseudomonadati</taxon>
        <taxon>Pseudomonadota</taxon>
        <taxon>Gammaproteobacteria</taxon>
        <taxon>Alteromonadales</taxon>
        <taxon>Pseudoalteromonadaceae</taxon>
        <taxon>Pseudoalteromonas</taxon>
    </lineage>
</organism>
<dbReference type="Pfam" id="PF13353">
    <property type="entry name" value="Fer4_12"/>
    <property type="match status" value="1"/>
</dbReference>
<dbReference type="Gene3D" id="3.20.20.70">
    <property type="entry name" value="Aldolase class I"/>
    <property type="match status" value="1"/>
</dbReference>
<evidence type="ECO:0000313" key="2">
    <source>
        <dbReference type="Proteomes" id="UP000194841"/>
    </source>
</evidence>
<sequence length="150" mass="16922">MLRTFVPQVCFQEVPQEISLGFLCTGCQIGCRGCHSPQLWDENKGEPLTLLTFSKWLVQYQGLITCVVFFGGEWEEVLLIQLLKEAKLQGLKTCLYTGRNDVSMSLKAQLTYLKTGPYIDTLGGLETPNTNQRFIELSTGQLLNAHFLKE</sequence>
<accession>A0A244CNE1</accession>
<evidence type="ECO:0000313" key="1">
    <source>
        <dbReference type="EMBL" id="OUL57078.1"/>
    </source>
</evidence>
<dbReference type="OrthoDB" id="9782387at2"/>
<name>A0A244CNE1_PSEDV</name>
<dbReference type="Proteomes" id="UP000194841">
    <property type="component" value="Unassembled WGS sequence"/>
</dbReference>
<keyword evidence="2" id="KW-1185">Reference proteome</keyword>
<dbReference type="EMBL" id="MWPV01000004">
    <property type="protein sequence ID" value="OUL57078.1"/>
    <property type="molecule type" value="Genomic_DNA"/>
</dbReference>